<evidence type="ECO:0000259" key="3">
    <source>
        <dbReference type="PROSITE" id="PS50043"/>
    </source>
</evidence>
<dbReference type="GO" id="GO:0004016">
    <property type="term" value="F:adenylate cyclase activity"/>
    <property type="evidence" value="ECO:0007669"/>
    <property type="project" value="TreeGrafter"/>
</dbReference>
<accession>A0A2Z4J992</accession>
<dbReference type="InterPro" id="IPR027417">
    <property type="entry name" value="P-loop_NTPase"/>
</dbReference>
<proteinExistence type="predicted"/>
<dbReference type="PROSITE" id="PS50043">
    <property type="entry name" value="HTH_LUXR_2"/>
    <property type="match status" value="1"/>
</dbReference>
<protein>
    <submittedName>
        <fullName evidence="4">LuxR family transcriptional regulator</fullName>
    </submittedName>
</protein>
<dbReference type="SUPFAM" id="SSF52540">
    <property type="entry name" value="P-loop containing nucleoside triphosphate hydrolases"/>
    <property type="match status" value="1"/>
</dbReference>
<evidence type="ECO:0000256" key="1">
    <source>
        <dbReference type="ARBA" id="ARBA00022741"/>
    </source>
</evidence>
<dbReference type="GO" id="GO:0006355">
    <property type="term" value="P:regulation of DNA-templated transcription"/>
    <property type="evidence" value="ECO:0007669"/>
    <property type="project" value="InterPro"/>
</dbReference>
<dbReference type="PRINTS" id="PR00038">
    <property type="entry name" value="HTHLUXR"/>
</dbReference>
<evidence type="ECO:0000313" key="5">
    <source>
        <dbReference type="Proteomes" id="UP000249616"/>
    </source>
</evidence>
<dbReference type="Proteomes" id="UP000249616">
    <property type="component" value="Chromosome"/>
</dbReference>
<dbReference type="AlphaFoldDB" id="A0A2Z4J992"/>
<dbReference type="GO" id="GO:0003677">
    <property type="term" value="F:DNA binding"/>
    <property type="evidence" value="ECO:0007669"/>
    <property type="project" value="InterPro"/>
</dbReference>
<keyword evidence="2" id="KW-0067">ATP-binding</keyword>
<name>A0A2Z4J992_9ACTN</name>
<dbReference type="InterPro" id="IPR041664">
    <property type="entry name" value="AAA_16"/>
</dbReference>
<dbReference type="RefSeq" id="WP_112441327.1">
    <property type="nucleotide sequence ID" value="NZ_CP030073.1"/>
</dbReference>
<dbReference type="GO" id="GO:0005737">
    <property type="term" value="C:cytoplasm"/>
    <property type="evidence" value="ECO:0007669"/>
    <property type="project" value="TreeGrafter"/>
</dbReference>
<evidence type="ECO:0000256" key="2">
    <source>
        <dbReference type="ARBA" id="ARBA00022840"/>
    </source>
</evidence>
<keyword evidence="5" id="KW-1185">Reference proteome</keyword>
<gene>
    <name evidence="4" type="ORF">DN051_37790</name>
</gene>
<dbReference type="EMBL" id="CP030073">
    <property type="protein sequence ID" value="AWW41691.1"/>
    <property type="molecule type" value="Genomic_DNA"/>
</dbReference>
<feature type="domain" description="HTH luxR-type" evidence="3">
    <location>
        <begin position="859"/>
        <end position="925"/>
    </location>
</feature>
<sequence length="937" mass="99412">MTVNTLPGLVGRHRECAALDDLLVGLRKGGSRVWVIRGEAGIGKSVLLEYVAAQASRVTVTRARGIEADMELPYASLHQLCTPFLAEVEALPGPQRDALRVAFGMAAGDPPDRFLVGLAVLTLLTRASETRPVLLVVDDAQWLDQVSLQTLEFVARRLLAEPVAMVFAVRDPEGQAALAGLPEIRIGGLDAAAGGELLEAAVSGRLEKRVRDRFVAEMHGNPLALLEFSRGRSAAELAYGLTSSSPIVQGTVSSRVERDFARRLAALPAPTRTLLLIAAAEPIGDARLLVRAADALEITPNGAPAKAAGLIEFGESVRFRHPLVRSAVYRQAEPEERRAVHRALSAATDPVLDPDRRAWHAAQAADGPDEEVAAGLEQAAGRARQRGGMAAEAVLLERAAEVTPDAWARGRRALAAAEAHLSAASPDRATELATRAELCPLSPLDQARLARLRARILFARRRSDEAAPLLLDAAAQFAAAGLPLARETYLEAISATVFAGRVHGPTGARAAAIAARGSGAPSSGSKAADLLLDGVATLLADGYETGVPALCRALEPLAHEELATREATMRWLLLAPVALEAFIHHAWDLHAWDMLATRAVRLARDIGALGALPPALIYLSGVHIHTGNFAEGARMIEEADAIAAATGHAPHQYATLVLAGWRGDADAAAGIIEGAKASAALRGEVSLLGVTGCIQGVLFNGLGRYDQALAAARSGIEHDGFNFTGLSLVEHIEAATRCGELDEARTSLARLVELTRAADSGWARGASTRSQALLTGDDVKADRLYRTAIDEFGRGRVAVEVARTHLLYGEWLRRARRRSLAREHLRTAHEMFDGMGANAFAERARRELLASGERVRVRETEPASALTPQEAQIATLAAGGMTNPQIGAELFISPHTVEWHLRKVYTKLGISSRRALPGALAIAPAANTRDEGTAPSG</sequence>
<organism evidence="4 5">
    <name type="scientific">Streptomyces cadmiisoli</name>
    <dbReference type="NCBI Taxonomy" id="2184053"/>
    <lineage>
        <taxon>Bacteria</taxon>
        <taxon>Bacillati</taxon>
        <taxon>Actinomycetota</taxon>
        <taxon>Actinomycetes</taxon>
        <taxon>Kitasatosporales</taxon>
        <taxon>Streptomycetaceae</taxon>
        <taxon>Streptomyces</taxon>
        <taxon>Streptomyces aurantiacus group</taxon>
    </lineage>
</organism>
<keyword evidence="1" id="KW-0547">Nucleotide-binding</keyword>
<dbReference type="PANTHER" id="PTHR16305:SF35">
    <property type="entry name" value="TRANSCRIPTIONAL ACTIVATOR DOMAIN"/>
    <property type="match status" value="1"/>
</dbReference>
<dbReference type="Pfam" id="PF13191">
    <property type="entry name" value="AAA_16"/>
    <property type="match status" value="1"/>
</dbReference>
<dbReference type="InterPro" id="IPR016032">
    <property type="entry name" value="Sig_transdc_resp-reg_C-effctor"/>
</dbReference>
<dbReference type="PANTHER" id="PTHR16305">
    <property type="entry name" value="TESTICULAR SOLUBLE ADENYLYL CYCLASE"/>
    <property type="match status" value="1"/>
</dbReference>
<dbReference type="Gene3D" id="3.40.50.300">
    <property type="entry name" value="P-loop containing nucleotide triphosphate hydrolases"/>
    <property type="match status" value="1"/>
</dbReference>
<dbReference type="Pfam" id="PF00196">
    <property type="entry name" value="GerE"/>
    <property type="match status" value="1"/>
</dbReference>
<dbReference type="CDD" id="cd06170">
    <property type="entry name" value="LuxR_C_like"/>
    <property type="match status" value="1"/>
</dbReference>
<dbReference type="SUPFAM" id="SSF46894">
    <property type="entry name" value="C-terminal effector domain of the bipartite response regulators"/>
    <property type="match status" value="1"/>
</dbReference>
<evidence type="ECO:0000313" key="4">
    <source>
        <dbReference type="EMBL" id="AWW41691.1"/>
    </source>
</evidence>
<dbReference type="SMART" id="SM00421">
    <property type="entry name" value="HTH_LUXR"/>
    <property type="match status" value="1"/>
</dbReference>
<dbReference type="InterPro" id="IPR000792">
    <property type="entry name" value="Tscrpt_reg_LuxR_C"/>
</dbReference>
<dbReference type="Gene3D" id="1.10.10.10">
    <property type="entry name" value="Winged helix-like DNA-binding domain superfamily/Winged helix DNA-binding domain"/>
    <property type="match status" value="1"/>
</dbReference>
<dbReference type="GO" id="GO:0005524">
    <property type="term" value="F:ATP binding"/>
    <property type="evidence" value="ECO:0007669"/>
    <property type="project" value="UniProtKB-KW"/>
</dbReference>
<reference evidence="4 5" key="1">
    <citation type="journal article" date="2019" name="Int. J. Syst. Evol. Microbiol.">
        <title>Streptomyces cadmiisoli sp. nov., a novel actinomycete isolated from cadmium-contaminated soil.</title>
        <authorList>
            <person name="Li K."/>
            <person name="Tang X."/>
            <person name="Zhao J."/>
            <person name="Guo Y."/>
            <person name="Tang Y."/>
            <person name="Gao J."/>
        </authorList>
    </citation>
    <scope>NUCLEOTIDE SEQUENCE [LARGE SCALE GENOMIC DNA]</scope>
    <source>
        <strain evidence="4 5">ZFG47</strain>
    </source>
</reference>
<dbReference type="KEGG" id="scad:DN051_37790"/>
<dbReference type="InterPro" id="IPR036388">
    <property type="entry name" value="WH-like_DNA-bd_sf"/>
</dbReference>